<dbReference type="SUPFAM" id="SSF48403">
    <property type="entry name" value="Ankyrin repeat"/>
    <property type="match status" value="1"/>
</dbReference>
<evidence type="ECO:0000313" key="4">
    <source>
        <dbReference type="EMBL" id="KAF3337946.1"/>
    </source>
</evidence>
<evidence type="ECO:0000256" key="3">
    <source>
        <dbReference type="PROSITE-ProRule" id="PRU00023"/>
    </source>
</evidence>
<dbReference type="PROSITE" id="PS50088">
    <property type="entry name" value="ANK_REPEAT"/>
    <property type="match status" value="2"/>
</dbReference>
<dbReference type="OrthoDB" id="5314041at2759"/>
<dbReference type="SMART" id="SM00248">
    <property type="entry name" value="ANK"/>
    <property type="match status" value="9"/>
</dbReference>
<name>A0A833VGK4_9POAL</name>
<reference evidence="4" key="1">
    <citation type="submission" date="2020-01" db="EMBL/GenBank/DDBJ databases">
        <title>Genome sequence of Kobresia littledalei, the first chromosome-level genome in the family Cyperaceae.</title>
        <authorList>
            <person name="Qu G."/>
        </authorList>
    </citation>
    <scope>NUCLEOTIDE SEQUENCE</scope>
    <source>
        <strain evidence="4">C.B.Clarke</strain>
        <tissue evidence="4">Leaf</tissue>
    </source>
</reference>
<gene>
    <name evidence="4" type="ORF">FCM35_KLT18533</name>
</gene>
<evidence type="ECO:0000256" key="2">
    <source>
        <dbReference type="ARBA" id="ARBA00023043"/>
    </source>
</evidence>
<keyword evidence="2 3" id="KW-0040">ANK repeat</keyword>
<dbReference type="PANTHER" id="PTHR24126:SF40">
    <property type="entry name" value="ANKYRIN REPEAT FAMILY PROTEIN"/>
    <property type="match status" value="1"/>
</dbReference>
<feature type="repeat" description="ANK" evidence="3">
    <location>
        <begin position="221"/>
        <end position="253"/>
    </location>
</feature>
<evidence type="ECO:0000313" key="5">
    <source>
        <dbReference type="Proteomes" id="UP000623129"/>
    </source>
</evidence>
<dbReference type="Pfam" id="PF13637">
    <property type="entry name" value="Ank_4"/>
    <property type="match status" value="1"/>
</dbReference>
<organism evidence="4 5">
    <name type="scientific">Carex littledalei</name>
    <dbReference type="NCBI Taxonomy" id="544730"/>
    <lineage>
        <taxon>Eukaryota</taxon>
        <taxon>Viridiplantae</taxon>
        <taxon>Streptophyta</taxon>
        <taxon>Embryophyta</taxon>
        <taxon>Tracheophyta</taxon>
        <taxon>Spermatophyta</taxon>
        <taxon>Magnoliopsida</taxon>
        <taxon>Liliopsida</taxon>
        <taxon>Poales</taxon>
        <taxon>Cyperaceae</taxon>
        <taxon>Cyperoideae</taxon>
        <taxon>Cariceae</taxon>
        <taxon>Carex</taxon>
        <taxon>Carex subgen. Euthyceras</taxon>
    </lineage>
</organism>
<evidence type="ECO:0000256" key="1">
    <source>
        <dbReference type="ARBA" id="ARBA00022737"/>
    </source>
</evidence>
<proteinExistence type="predicted"/>
<sequence length="660" mass="72978">MAQSYFPLRWESTGDHQWWFASPIDYAAANGHYDLVRELLRLDINHLIKLTSLRRIRRLESLWDDDSRFVDAARCRASVAHNLLKECEEKDGKNSLLKAGYGGWLLYTAASAGDMSFVQDLLERDPLLVFGEGEYGLTDILYAAARGKNIGVFRVILDFALSPKGFGLAGGSRKEGGSEMSMFTLEVLNRAVHAVARGGNLDMLKELLKGCDDVSAYRDVNGSTVLHAASGRGQVEVVDFLINSFLLINSQDNNGNTALHIAAFRGHLLVVETLIAFSPPLISFLNKNGDTFLHMAVAGFRTPGFKRLDRQMELMRTLVKEDFNLDQIINVQNNQGRTVLHMAAMDNFHSDLVELLMSVRSIDLNLQDLDGFTPLDLLKRQPKSPSSEILIKELILAGGISNLNDKVRRPYVPSNLRMQGFATSPGTLFKISDAEIILCTGLDAKVGERPSSCSEASKGDVRCELYNGCLMDRRKNSLDKATSRIRSLLQWPRQLKEKKHNSPIRALDAESMDSLKRLNQCAETPTPLRQRFSKQTSLATNKRTLAIRNNTPSPVTKKRFASGLMQGVIQAMPLLTPISKPPNDVKQKGVCVDSDVASCSNSFETRGGFKENDSQVKTGSGKSRAINHYLCFGAQGLSAEDPVTGQKLNGMFKRSAFSAA</sequence>
<dbReference type="PANTHER" id="PTHR24126">
    <property type="entry name" value="ANKYRIN REPEAT, PH AND SEC7 DOMAIN CONTAINING PROTEIN SECG-RELATED"/>
    <property type="match status" value="1"/>
</dbReference>
<dbReference type="AlphaFoldDB" id="A0A833VGK4"/>
<dbReference type="Pfam" id="PF00023">
    <property type="entry name" value="Ank"/>
    <property type="match status" value="1"/>
</dbReference>
<keyword evidence="5" id="KW-1185">Reference proteome</keyword>
<accession>A0A833VGK4</accession>
<feature type="repeat" description="ANK" evidence="3">
    <location>
        <begin position="254"/>
        <end position="275"/>
    </location>
</feature>
<dbReference type="Gene3D" id="1.25.40.20">
    <property type="entry name" value="Ankyrin repeat-containing domain"/>
    <property type="match status" value="1"/>
</dbReference>
<dbReference type="InterPro" id="IPR002110">
    <property type="entry name" value="Ankyrin_rpt"/>
</dbReference>
<dbReference type="Proteomes" id="UP000623129">
    <property type="component" value="Unassembled WGS sequence"/>
</dbReference>
<comment type="caution">
    <text evidence="4">The sequence shown here is derived from an EMBL/GenBank/DDBJ whole genome shotgun (WGS) entry which is preliminary data.</text>
</comment>
<dbReference type="InterPro" id="IPR036770">
    <property type="entry name" value="Ankyrin_rpt-contain_sf"/>
</dbReference>
<keyword evidence="1" id="KW-0677">Repeat</keyword>
<dbReference type="PROSITE" id="PS50297">
    <property type="entry name" value="ANK_REP_REGION"/>
    <property type="match status" value="2"/>
</dbReference>
<protein>
    <submittedName>
        <fullName evidence="4">Serine/threonine-protein phosphatase 6 regulatory ankyrin repeat subunit C-like protein</fullName>
    </submittedName>
</protein>
<dbReference type="EMBL" id="SWLB01000006">
    <property type="protein sequence ID" value="KAF3337946.1"/>
    <property type="molecule type" value="Genomic_DNA"/>
</dbReference>